<dbReference type="GO" id="GO:0005634">
    <property type="term" value="C:nucleus"/>
    <property type="evidence" value="ECO:0007669"/>
    <property type="project" value="TreeGrafter"/>
</dbReference>
<accession>A0AAW0EUB8</accession>
<dbReference type="InterPro" id="IPR027417">
    <property type="entry name" value="P-loop_NTPase"/>
</dbReference>
<dbReference type="Proteomes" id="UP001430356">
    <property type="component" value="Unassembled WGS sequence"/>
</dbReference>
<dbReference type="GO" id="GO:0051731">
    <property type="term" value="F:polynucleotide 5'-hydroxyl-kinase activity"/>
    <property type="evidence" value="ECO:0007669"/>
    <property type="project" value="InterPro"/>
</dbReference>
<reference evidence="4 5" key="1">
    <citation type="journal article" date="2021" name="MBio">
        <title>A New Model Trypanosomatid, Novymonas esmeraldas: Genomic Perception of Its 'Candidatus Pandoraea novymonadis' Endosymbiont.</title>
        <authorList>
            <person name="Zakharova A."/>
            <person name="Saura A."/>
            <person name="Butenko A."/>
            <person name="Podesvova L."/>
            <person name="Warmusova S."/>
            <person name="Kostygov A.Y."/>
            <person name="Nenarokova A."/>
            <person name="Lukes J."/>
            <person name="Opperdoes F.R."/>
            <person name="Yurchenko V."/>
        </authorList>
    </citation>
    <scope>NUCLEOTIDE SEQUENCE [LARGE SCALE GENOMIC DNA]</scope>
    <source>
        <strain evidence="4 5">E262AT.01</strain>
    </source>
</reference>
<evidence type="ECO:0000256" key="2">
    <source>
        <dbReference type="ARBA" id="ARBA00022840"/>
    </source>
</evidence>
<dbReference type="Pfam" id="PF16575">
    <property type="entry name" value="CLP1_P"/>
    <property type="match status" value="1"/>
</dbReference>
<dbReference type="PANTHER" id="PTHR12755">
    <property type="entry name" value="CLEAVAGE/POLYADENYLATION FACTOR IA SUBUNIT CLP1P"/>
    <property type="match status" value="1"/>
</dbReference>
<organism evidence="4 5">
    <name type="scientific">Novymonas esmeraldas</name>
    <dbReference type="NCBI Taxonomy" id="1808958"/>
    <lineage>
        <taxon>Eukaryota</taxon>
        <taxon>Discoba</taxon>
        <taxon>Euglenozoa</taxon>
        <taxon>Kinetoplastea</taxon>
        <taxon>Metakinetoplastina</taxon>
        <taxon>Trypanosomatida</taxon>
        <taxon>Trypanosomatidae</taxon>
        <taxon>Novymonas</taxon>
    </lineage>
</organism>
<proteinExistence type="predicted"/>
<evidence type="ECO:0000256" key="1">
    <source>
        <dbReference type="ARBA" id="ARBA00022741"/>
    </source>
</evidence>
<dbReference type="Gene3D" id="3.40.50.300">
    <property type="entry name" value="P-loop containing nucleotide triphosphate hydrolases"/>
    <property type="match status" value="1"/>
</dbReference>
<dbReference type="GO" id="GO:0005524">
    <property type="term" value="F:ATP binding"/>
    <property type="evidence" value="ECO:0007669"/>
    <property type="project" value="UniProtKB-KW"/>
</dbReference>
<keyword evidence="1" id="KW-0547">Nucleotide-binding</keyword>
<dbReference type="AlphaFoldDB" id="A0AAW0EUB8"/>
<sequence>MPPKKRVSRRLALNAGEEYTLVGSGAVQIALQSGVLDVAGVMLDIARPHTFYLHADRQCITLFTLEGATCMLSSDSRVDAHRGVARAGKLVQLTRRTILAARRTKVLVIGRSRSGKTLAAHTLCNLLMRYGSDKKSVFLIDLNAESNCLYAPGCVTCIQASEAPLWPGLTASPKLLPLSLYTGAAVRPSARNVSSLLHYYDQLHETAMGYIQDLCGAVAQPAPSPYASSPSEAQSHVVVDAPAPLADLQEGVWYKKLIEVLRPTHVVIVGSREDGEERWSTFLQEDVQRVLPDCEFLFTDPVAHPCERTSSRELLREYFTGTPFYSLGCSKVVVPLKSLTFVEELSDGGSGPGSSSSNSSGDGVTMRVVHPDASFQSLVCALSYAELLEEVPLAPIAGLMTIVYVDGENEEVALLLPAAEEPLLRRLVIVPQSRYRDTLRMTSAQVTAMEECVAV</sequence>
<evidence type="ECO:0000313" key="4">
    <source>
        <dbReference type="EMBL" id="KAK7197304.1"/>
    </source>
</evidence>
<dbReference type="GO" id="GO:0006388">
    <property type="term" value="P:tRNA splicing, via endonucleolytic cleavage and ligation"/>
    <property type="evidence" value="ECO:0007669"/>
    <property type="project" value="TreeGrafter"/>
</dbReference>
<dbReference type="PANTHER" id="PTHR12755:SF17">
    <property type="entry name" value="POLYRIBONUCLEOTIDE 5'-HYDROXYL-KINASE CLP1 P-LOOP DOMAIN-CONTAINING PROTEIN"/>
    <property type="match status" value="1"/>
</dbReference>
<evidence type="ECO:0000313" key="5">
    <source>
        <dbReference type="Proteomes" id="UP001430356"/>
    </source>
</evidence>
<evidence type="ECO:0000259" key="3">
    <source>
        <dbReference type="Pfam" id="PF16575"/>
    </source>
</evidence>
<gene>
    <name evidence="4" type="ORF">NESM_000677400</name>
</gene>
<protein>
    <recommendedName>
        <fullName evidence="3">Clp1 P-loop domain-containing protein</fullName>
    </recommendedName>
</protein>
<feature type="domain" description="Clp1 P-loop" evidence="3">
    <location>
        <begin position="110"/>
        <end position="283"/>
    </location>
</feature>
<keyword evidence="2" id="KW-0067">ATP-binding</keyword>
<name>A0AAW0EUB8_9TRYP</name>
<dbReference type="InterPro" id="IPR032319">
    <property type="entry name" value="CLP1_P"/>
</dbReference>
<comment type="caution">
    <text evidence="4">The sequence shown here is derived from an EMBL/GenBank/DDBJ whole genome shotgun (WGS) entry which is preliminary data.</text>
</comment>
<dbReference type="InterPro" id="IPR045116">
    <property type="entry name" value="Clp1/Grc3"/>
</dbReference>
<keyword evidence="5" id="KW-1185">Reference proteome</keyword>
<dbReference type="EMBL" id="JAECZO010000101">
    <property type="protein sequence ID" value="KAK7197304.1"/>
    <property type="molecule type" value="Genomic_DNA"/>
</dbReference>